<reference evidence="2 3" key="1">
    <citation type="submission" date="2018-03" db="EMBL/GenBank/DDBJ databases">
        <title>Rhodobacter blasticus.</title>
        <authorList>
            <person name="Meyer T.E."/>
            <person name="Miller S."/>
            <person name="Lodha T."/>
            <person name="Gandham S."/>
            <person name="Chintalapati S."/>
            <person name="Chintalapati V.R."/>
        </authorList>
    </citation>
    <scope>NUCLEOTIDE SEQUENCE [LARGE SCALE GENOMIC DNA]</scope>
    <source>
        <strain evidence="2 3">DSM 2131</strain>
    </source>
</reference>
<gene>
    <name evidence="2" type="ORF">C5F44_08620</name>
</gene>
<dbReference type="RefSeq" id="WP_107673100.1">
    <property type="nucleotide sequence ID" value="NZ_PZKE01000006.1"/>
</dbReference>
<dbReference type="Proteomes" id="UP000241362">
    <property type="component" value="Unassembled WGS sequence"/>
</dbReference>
<keyword evidence="1" id="KW-1133">Transmembrane helix</keyword>
<evidence type="ECO:0000313" key="3">
    <source>
        <dbReference type="Proteomes" id="UP000241362"/>
    </source>
</evidence>
<name>A0A2T4JAJ2_FUSBL</name>
<feature type="transmembrane region" description="Helical" evidence="1">
    <location>
        <begin position="12"/>
        <end position="31"/>
    </location>
</feature>
<comment type="caution">
    <text evidence="2">The sequence shown here is derived from an EMBL/GenBank/DDBJ whole genome shotgun (WGS) entry which is preliminary data.</text>
</comment>
<protein>
    <submittedName>
        <fullName evidence="2">Septum formation initiator</fullName>
    </submittedName>
</protein>
<accession>A0A2T4JAJ2</accession>
<evidence type="ECO:0000313" key="2">
    <source>
        <dbReference type="EMBL" id="PTE14847.1"/>
    </source>
</evidence>
<proteinExistence type="predicted"/>
<keyword evidence="3" id="KW-1185">Reference proteome</keyword>
<dbReference type="AlphaFoldDB" id="A0A2T4JAJ2"/>
<keyword evidence="1" id="KW-0812">Transmembrane</keyword>
<sequence>MTQAGARRNIGGLIYFALAFSLGAYFTFAAVQGDYGVFRRVEITAEAGELRLERDKLVGELAQMQNLTHRLSDAYLDLDLLDQQARDVLGYMRADEITIR</sequence>
<dbReference type="EMBL" id="PZKE01000006">
    <property type="protein sequence ID" value="PTE14847.1"/>
    <property type="molecule type" value="Genomic_DNA"/>
</dbReference>
<keyword evidence="1" id="KW-0472">Membrane</keyword>
<organism evidence="2 3">
    <name type="scientific">Fuscovulum blasticum DSM 2131</name>
    <dbReference type="NCBI Taxonomy" id="1188250"/>
    <lineage>
        <taxon>Bacteria</taxon>
        <taxon>Pseudomonadati</taxon>
        <taxon>Pseudomonadota</taxon>
        <taxon>Alphaproteobacteria</taxon>
        <taxon>Rhodobacterales</taxon>
        <taxon>Paracoccaceae</taxon>
        <taxon>Pseudogemmobacter</taxon>
    </lineage>
</organism>
<evidence type="ECO:0000256" key="1">
    <source>
        <dbReference type="SAM" id="Phobius"/>
    </source>
</evidence>